<proteinExistence type="predicted"/>
<gene>
    <name evidence="2" type="ORF">GCM10009760_12530</name>
</gene>
<feature type="chain" id="PRO_5045871604" description="DUF11 domain-containing protein" evidence="1">
    <location>
        <begin position="24"/>
        <end position="153"/>
    </location>
</feature>
<comment type="caution">
    <text evidence="2">The sequence shown here is derived from an EMBL/GenBank/DDBJ whole genome shotgun (WGS) entry which is preliminary data.</text>
</comment>
<feature type="signal peptide" evidence="1">
    <location>
        <begin position="1"/>
        <end position="23"/>
    </location>
</feature>
<accession>A0ABP5KQQ0</accession>
<evidence type="ECO:0000256" key="1">
    <source>
        <dbReference type="SAM" id="SignalP"/>
    </source>
</evidence>
<protein>
    <recommendedName>
        <fullName evidence="4">DUF11 domain-containing protein</fullName>
    </recommendedName>
</protein>
<evidence type="ECO:0008006" key="4">
    <source>
        <dbReference type="Google" id="ProtNLM"/>
    </source>
</evidence>
<dbReference type="Proteomes" id="UP001422759">
    <property type="component" value="Unassembled WGS sequence"/>
</dbReference>
<keyword evidence="3" id="KW-1185">Reference proteome</keyword>
<evidence type="ECO:0000313" key="3">
    <source>
        <dbReference type="Proteomes" id="UP001422759"/>
    </source>
</evidence>
<keyword evidence="1" id="KW-0732">Signal</keyword>
<reference evidence="3" key="1">
    <citation type="journal article" date="2019" name="Int. J. Syst. Evol. Microbiol.">
        <title>The Global Catalogue of Microorganisms (GCM) 10K type strain sequencing project: providing services to taxonomists for standard genome sequencing and annotation.</title>
        <authorList>
            <consortium name="The Broad Institute Genomics Platform"/>
            <consortium name="The Broad Institute Genome Sequencing Center for Infectious Disease"/>
            <person name="Wu L."/>
            <person name="Ma J."/>
        </authorList>
    </citation>
    <scope>NUCLEOTIDE SEQUENCE [LARGE SCALE GENOMIC DNA]</scope>
    <source>
        <strain evidence="3">JCM 14560</strain>
    </source>
</reference>
<evidence type="ECO:0000313" key="2">
    <source>
        <dbReference type="EMBL" id="GAA2134815.1"/>
    </source>
</evidence>
<organism evidence="2 3">
    <name type="scientific">Kitasatospora kazusensis</name>
    <dbReference type="NCBI Taxonomy" id="407974"/>
    <lineage>
        <taxon>Bacteria</taxon>
        <taxon>Bacillati</taxon>
        <taxon>Actinomycetota</taxon>
        <taxon>Actinomycetes</taxon>
        <taxon>Kitasatosporales</taxon>
        <taxon>Streptomycetaceae</taxon>
        <taxon>Kitasatospora</taxon>
    </lineage>
</organism>
<dbReference type="RefSeq" id="WP_344461600.1">
    <property type="nucleotide sequence ID" value="NZ_BAAANT010000005.1"/>
</dbReference>
<sequence length="153" mass="15567">MLRATIAVAVTVAVGATLGAAPAKLPSDSDLAVVRLDPAPAAPGGSTTVHGFVANLGPDRTASPFTVLIDVPAGFTLLAASFPTDCVTSAAGHLVRCTFPPGLPWLRTATVLAPVQVGRDVPHGTVAEGHVRVFGLDDRHPENNSTPFSLTVS</sequence>
<dbReference type="EMBL" id="BAAANT010000005">
    <property type="protein sequence ID" value="GAA2134815.1"/>
    <property type="molecule type" value="Genomic_DNA"/>
</dbReference>
<name>A0ABP5KQQ0_9ACTN</name>